<dbReference type="AlphaFoldDB" id="A0A2Z6QMM9"/>
<accession>A0A2Z6QMM9</accession>
<evidence type="ECO:0008006" key="3">
    <source>
        <dbReference type="Google" id="ProtNLM"/>
    </source>
</evidence>
<proteinExistence type="predicted"/>
<organism evidence="1 2">
    <name type="scientific">Rhizophagus clarus</name>
    <dbReference type="NCBI Taxonomy" id="94130"/>
    <lineage>
        <taxon>Eukaryota</taxon>
        <taxon>Fungi</taxon>
        <taxon>Fungi incertae sedis</taxon>
        <taxon>Mucoromycota</taxon>
        <taxon>Glomeromycotina</taxon>
        <taxon>Glomeromycetes</taxon>
        <taxon>Glomerales</taxon>
        <taxon>Glomeraceae</taxon>
        <taxon>Rhizophagus</taxon>
    </lineage>
</organism>
<protein>
    <recommendedName>
        <fullName evidence="3">HAT C-terminal dimerisation domain-containing protein</fullName>
    </recommendedName>
</protein>
<evidence type="ECO:0000313" key="1">
    <source>
        <dbReference type="EMBL" id="GBB86031.1"/>
    </source>
</evidence>
<dbReference type="Proteomes" id="UP000247702">
    <property type="component" value="Unassembled WGS sequence"/>
</dbReference>
<keyword evidence="2" id="KW-1185">Reference proteome</keyword>
<comment type="caution">
    <text evidence="1">The sequence shown here is derived from an EMBL/GenBank/DDBJ whole genome shotgun (WGS) entry which is preliminary data.</text>
</comment>
<reference evidence="1 2" key="1">
    <citation type="submission" date="2017-11" db="EMBL/GenBank/DDBJ databases">
        <title>The genome of Rhizophagus clarus HR1 reveals common genetic basis of auxotrophy among arbuscular mycorrhizal fungi.</title>
        <authorList>
            <person name="Kobayashi Y."/>
        </authorList>
    </citation>
    <scope>NUCLEOTIDE SEQUENCE [LARGE SCALE GENOMIC DNA]</scope>
    <source>
        <strain evidence="1 2">HR1</strain>
    </source>
</reference>
<evidence type="ECO:0000313" key="2">
    <source>
        <dbReference type="Proteomes" id="UP000247702"/>
    </source>
</evidence>
<gene>
    <name evidence="1" type="ORF">RclHR1_12480005</name>
</gene>
<sequence length="248" mass="28902">MEPMVIALKLFESDSSILSSVYSHFKNLIDQINQIECDFSNKLQELIIRRWEYAYHPIMIISYMLDPQFLEKSKNNGIEADGYTEFTTFASEKFDHEESVELFAELVNFRNKKSSYNNEIIWKSINFLNNPSIWWQSWPNNMSINIDEIDEIDEDLKGLLDDKLSTTFSCNNTPLPVTPLTKSQKRSTKKKACKKKKMLQLQTPSELDEKVMPTFSAESSKYIPSKPSGLRIVTFNQSLLFPFFTLFK</sequence>
<name>A0A2Z6QMM9_9GLOM</name>
<dbReference type="EMBL" id="BEXD01000278">
    <property type="protein sequence ID" value="GBB86031.1"/>
    <property type="molecule type" value="Genomic_DNA"/>
</dbReference>